<evidence type="ECO:0000256" key="4">
    <source>
        <dbReference type="ARBA" id="ARBA00022490"/>
    </source>
</evidence>
<accession>A0A8J4M4A9</accession>
<sequence>MSGAGVTITAVEADGKQKGQYRVHLEDGRQLDVHEDVLVKYRLLKGETLDASTIRRIRQEESAQEAIQQALRWLSVRARSEQELVQGLKQKGYAQKIILQAVSRCRELGMMDDRAFARQLTSHRSRIQRKGKRLIEQELKQRGIEQDDIADALAETNTQQERDNALNWIRKKWPALKGDTRVRKQKMAAFLYRKGFDSALIRDSLRAYMEEAEEADAGELDWE</sequence>
<evidence type="ECO:0000259" key="7">
    <source>
        <dbReference type="Pfam" id="PF21981"/>
    </source>
</evidence>
<comment type="caution">
    <text evidence="9">The sequence shown here is derived from an EMBL/GenBank/DDBJ whole genome shotgun (WGS) entry which is preliminary data.</text>
</comment>
<protein>
    <recommendedName>
        <fullName evidence="3 5">Regulatory protein RecX</fullName>
    </recommendedName>
</protein>
<dbReference type="RefSeq" id="WP_213413796.1">
    <property type="nucleotide sequence ID" value="NZ_BOVK01000065.1"/>
</dbReference>
<dbReference type="HAMAP" id="MF_01114">
    <property type="entry name" value="RecX"/>
    <property type="match status" value="1"/>
</dbReference>
<name>A0A8J4M4A9_9BACL</name>
<feature type="domain" description="RecX first three-helical" evidence="8">
    <location>
        <begin position="66"/>
        <end position="105"/>
    </location>
</feature>
<dbReference type="InterPro" id="IPR053925">
    <property type="entry name" value="RecX_HTH_3rd"/>
</dbReference>
<evidence type="ECO:0000313" key="9">
    <source>
        <dbReference type="EMBL" id="GIQ70987.1"/>
    </source>
</evidence>
<proteinExistence type="inferred from homology"/>
<dbReference type="InterPro" id="IPR003783">
    <property type="entry name" value="Regulatory_RecX"/>
</dbReference>
<evidence type="ECO:0000256" key="5">
    <source>
        <dbReference type="HAMAP-Rule" id="MF_01114"/>
    </source>
</evidence>
<dbReference type="InterPro" id="IPR036388">
    <property type="entry name" value="WH-like_DNA-bd_sf"/>
</dbReference>
<organism evidence="9 10">
    <name type="scientific">Xylanibacillus composti</name>
    <dbReference type="NCBI Taxonomy" id="1572762"/>
    <lineage>
        <taxon>Bacteria</taxon>
        <taxon>Bacillati</taxon>
        <taxon>Bacillota</taxon>
        <taxon>Bacilli</taxon>
        <taxon>Bacillales</taxon>
        <taxon>Paenibacillaceae</taxon>
        <taxon>Xylanibacillus</taxon>
    </lineage>
</organism>
<evidence type="ECO:0000256" key="2">
    <source>
        <dbReference type="ARBA" id="ARBA00009695"/>
    </source>
</evidence>
<dbReference type="Pfam" id="PF21981">
    <property type="entry name" value="RecX_HTH3"/>
    <property type="match status" value="1"/>
</dbReference>
<comment type="function">
    <text evidence="5">Modulates RecA activity.</text>
</comment>
<dbReference type="Pfam" id="PF02631">
    <property type="entry name" value="RecX_HTH2"/>
    <property type="match status" value="1"/>
</dbReference>
<dbReference type="Proteomes" id="UP000677918">
    <property type="component" value="Unassembled WGS sequence"/>
</dbReference>
<dbReference type="InterPro" id="IPR053924">
    <property type="entry name" value="RecX_HTH_2nd"/>
</dbReference>
<reference evidence="9" key="1">
    <citation type="submission" date="2021-04" db="EMBL/GenBank/DDBJ databases">
        <title>Draft genome sequence of Xylanibacillus composti strain K13.</title>
        <authorList>
            <person name="Uke A."/>
            <person name="Chhe C."/>
            <person name="Baramee S."/>
            <person name="Kosugi A."/>
        </authorList>
    </citation>
    <scope>NUCLEOTIDE SEQUENCE</scope>
    <source>
        <strain evidence="9">K13</strain>
    </source>
</reference>
<keyword evidence="10" id="KW-1185">Reference proteome</keyword>
<dbReference type="PANTHER" id="PTHR33602">
    <property type="entry name" value="REGULATORY PROTEIN RECX FAMILY PROTEIN"/>
    <property type="match status" value="1"/>
</dbReference>
<feature type="domain" description="RecX third three-helical" evidence="7">
    <location>
        <begin position="161"/>
        <end position="203"/>
    </location>
</feature>
<gene>
    <name evidence="5 9" type="primary">recX</name>
    <name evidence="9" type="ORF">XYCOK13_38110</name>
</gene>
<evidence type="ECO:0000259" key="6">
    <source>
        <dbReference type="Pfam" id="PF02631"/>
    </source>
</evidence>
<comment type="subcellular location">
    <subcellularLocation>
        <location evidence="1 5">Cytoplasm</location>
    </subcellularLocation>
</comment>
<dbReference type="GO" id="GO:0005737">
    <property type="term" value="C:cytoplasm"/>
    <property type="evidence" value="ECO:0007669"/>
    <property type="project" value="UniProtKB-SubCell"/>
</dbReference>
<dbReference type="InterPro" id="IPR053926">
    <property type="entry name" value="RecX_HTH_1st"/>
</dbReference>
<dbReference type="Pfam" id="PF21982">
    <property type="entry name" value="RecX_HTH1"/>
    <property type="match status" value="1"/>
</dbReference>
<evidence type="ECO:0000259" key="8">
    <source>
        <dbReference type="Pfam" id="PF21982"/>
    </source>
</evidence>
<dbReference type="GO" id="GO:0006282">
    <property type="term" value="P:regulation of DNA repair"/>
    <property type="evidence" value="ECO:0007669"/>
    <property type="project" value="UniProtKB-UniRule"/>
</dbReference>
<dbReference type="AlphaFoldDB" id="A0A8J4M4A9"/>
<evidence type="ECO:0000313" key="10">
    <source>
        <dbReference type="Proteomes" id="UP000677918"/>
    </source>
</evidence>
<evidence type="ECO:0000256" key="3">
    <source>
        <dbReference type="ARBA" id="ARBA00018111"/>
    </source>
</evidence>
<dbReference type="PANTHER" id="PTHR33602:SF1">
    <property type="entry name" value="REGULATORY PROTEIN RECX FAMILY PROTEIN"/>
    <property type="match status" value="1"/>
</dbReference>
<evidence type="ECO:0000256" key="1">
    <source>
        <dbReference type="ARBA" id="ARBA00004496"/>
    </source>
</evidence>
<keyword evidence="4 5" id="KW-0963">Cytoplasm</keyword>
<feature type="domain" description="RecX second three-helical" evidence="6">
    <location>
        <begin position="112"/>
        <end position="153"/>
    </location>
</feature>
<dbReference type="Gene3D" id="1.10.10.10">
    <property type="entry name" value="Winged helix-like DNA-binding domain superfamily/Winged helix DNA-binding domain"/>
    <property type="match status" value="3"/>
</dbReference>
<dbReference type="EMBL" id="BOVK01000065">
    <property type="protein sequence ID" value="GIQ70987.1"/>
    <property type="molecule type" value="Genomic_DNA"/>
</dbReference>
<comment type="similarity">
    <text evidence="2 5">Belongs to the RecX family.</text>
</comment>